<feature type="compositionally biased region" description="Basic and acidic residues" evidence="1">
    <location>
        <begin position="95"/>
        <end position="107"/>
    </location>
</feature>
<sequence>MECQFLWSSTSDKQKVHKIAWKVVVRRNGLPVFSKRLSIVWSDIYLTIKYDDQASSTLRENCKLQIGEGNDEERRELGNDSVENFEEEAEEIVSVEERRDHEREENATGRSAQSGSHYAHPTAAASPAGRVGENPSHPTVCVLPDSGMDDRGDLTASSGHGGSASGNPTARRHADDSTGDIGAYYNPTARRMDGSADADLIARRHAGDRAVRHAGGCADIDDPTARIRPGVCLERSPNRAAEESPSVGSVGLIDSPHLNKSIEVPGLQEDIHGQALVKDFS</sequence>
<organism evidence="2">
    <name type="scientific">Populus alba</name>
    <name type="common">White poplar</name>
    <dbReference type="NCBI Taxonomy" id="43335"/>
    <lineage>
        <taxon>Eukaryota</taxon>
        <taxon>Viridiplantae</taxon>
        <taxon>Streptophyta</taxon>
        <taxon>Embryophyta</taxon>
        <taxon>Tracheophyta</taxon>
        <taxon>Spermatophyta</taxon>
        <taxon>Magnoliopsida</taxon>
        <taxon>eudicotyledons</taxon>
        <taxon>Gunneridae</taxon>
        <taxon>Pentapetalae</taxon>
        <taxon>rosids</taxon>
        <taxon>fabids</taxon>
        <taxon>Malpighiales</taxon>
        <taxon>Salicaceae</taxon>
        <taxon>Saliceae</taxon>
        <taxon>Populus</taxon>
    </lineage>
</organism>
<protein>
    <submittedName>
        <fullName evidence="2">Uncharacterized protein</fullName>
    </submittedName>
</protein>
<feature type="compositionally biased region" description="Acidic residues" evidence="1">
    <location>
        <begin position="83"/>
        <end position="94"/>
    </location>
</feature>
<proteinExistence type="predicted"/>
<dbReference type="AlphaFoldDB" id="A0A4U5Q809"/>
<name>A0A4U5Q809_POPAL</name>
<feature type="region of interest" description="Disordered" evidence="1">
    <location>
        <begin position="69"/>
        <end position="186"/>
    </location>
</feature>
<dbReference type="EMBL" id="RCHU01000386">
    <property type="protein sequence ID" value="TKS05941.1"/>
    <property type="molecule type" value="Genomic_DNA"/>
</dbReference>
<gene>
    <name evidence="2" type="ORF">D5086_0000128030</name>
</gene>
<accession>A0A4U5Q809</accession>
<evidence type="ECO:0000313" key="2">
    <source>
        <dbReference type="EMBL" id="TKS05941.1"/>
    </source>
</evidence>
<reference evidence="2" key="1">
    <citation type="submission" date="2018-10" db="EMBL/GenBank/DDBJ databases">
        <title>Population genomic analysis revealed the cold adaptation of white poplar.</title>
        <authorList>
            <person name="Liu Y.-J."/>
        </authorList>
    </citation>
    <scope>NUCLEOTIDE SEQUENCE [LARGE SCALE GENOMIC DNA]</scope>
    <source>
        <strain evidence="2">PAL-ZL1</strain>
    </source>
</reference>
<evidence type="ECO:0000256" key="1">
    <source>
        <dbReference type="SAM" id="MobiDB-lite"/>
    </source>
</evidence>
<comment type="caution">
    <text evidence="2">The sequence shown here is derived from an EMBL/GenBank/DDBJ whole genome shotgun (WGS) entry which is preliminary data.</text>
</comment>